<dbReference type="Proteomes" id="UP000038830">
    <property type="component" value="Unassembled WGS sequence"/>
</dbReference>
<name>A0A0H5C0C0_CYBJN</name>
<sequence>MNALWKFVFRLDIIITVKESMRSLFLLSFVVIASSAQATTTPVFVQRTNVNFPGGGVITTAASLQGTLVTDTRVTPSTTQSPISVTTAQTPTNIAPTATTSTTVTTPQTRTMALETTGKITTTVHSRVSTTVNIEATIPYTTLVGSTVGTPSTGYARTTSTQLPNTLDLATTTFHATRYVPNTLYSTVISTTTIQVATSLRATVTAFETVAVGKGTSTSHRTSLSTSTLTIPGTTATSHGHTTITEWLRTTVASTVTVHITTYSTFLASTSTKLATVFSSVKSETTTTWYEPSFCTNWNGTITTWIPKESTSVWYETVEYVETELLYNCLTSTSVQLATLTLSADVWKPTLVTISSDDTSVAKPITRTITPVYQFIENSPYTVYSTVTKLIPKTTVTTTLTRAVTSYVTSYLLNDEQIYPFTTVTYTFSQPVTTVIQTSIISTSTRTTVSFIMVSVTEKLSATALTRTIEATVTTTASTTVSEECAQLAQVFTANGAFPFQKNVENALYSIWLAMVLLV</sequence>
<dbReference type="AlphaFoldDB" id="A0A0H5C0C0"/>
<dbReference type="EMBL" id="CDQK01000001">
    <property type="protein sequence ID" value="CEP21086.1"/>
    <property type="molecule type" value="Genomic_DNA"/>
</dbReference>
<organism evidence="1 2">
    <name type="scientific">Cyberlindnera jadinii (strain ATCC 18201 / CBS 1600 / BCRC 20928 / JCM 3617 / NBRC 0987 / NRRL Y-1542)</name>
    <name type="common">Torula yeast</name>
    <name type="synonym">Candida utilis</name>
    <dbReference type="NCBI Taxonomy" id="983966"/>
    <lineage>
        <taxon>Eukaryota</taxon>
        <taxon>Fungi</taxon>
        <taxon>Dikarya</taxon>
        <taxon>Ascomycota</taxon>
        <taxon>Saccharomycotina</taxon>
        <taxon>Saccharomycetes</taxon>
        <taxon>Phaffomycetales</taxon>
        <taxon>Phaffomycetaceae</taxon>
        <taxon>Cyberlindnera</taxon>
    </lineage>
</organism>
<proteinExistence type="predicted"/>
<evidence type="ECO:0000313" key="1">
    <source>
        <dbReference type="EMBL" id="CEP21086.1"/>
    </source>
</evidence>
<accession>A0A0H5C0C0</accession>
<evidence type="ECO:0000313" key="2">
    <source>
        <dbReference type="Proteomes" id="UP000038830"/>
    </source>
</evidence>
<reference evidence="2" key="1">
    <citation type="journal article" date="2015" name="J. Biotechnol.">
        <title>The structure of the Cyberlindnera jadinii genome and its relation to Candida utilis analyzed by the occurrence of single nucleotide polymorphisms.</title>
        <authorList>
            <person name="Rupp O."/>
            <person name="Brinkrolf K."/>
            <person name="Buerth C."/>
            <person name="Kunigo M."/>
            <person name="Schneider J."/>
            <person name="Jaenicke S."/>
            <person name="Goesmann A."/>
            <person name="Puehler A."/>
            <person name="Jaeger K.-E."/>
            <person name="Ernst J.F."/>
        </authorList>
    </citation>
    <scope>NUCLEOTIDE SEQUENCE [LARGE SCALE GENOMIC DNA]</scope>
    <source>
        <strain evidence="2">ATCC 18201 / CBS 1600 / BCRC 20928 / JCM 3617 / NBRC 0987 / NRRL Y-1542</strain>
    </source>
</reference>
<protein>
    <submittedName>
        <fullName evidence="1">Uncharacterized protein</fullName>
    </submittedName>
</protein>
<gene>
    <name evidence="1" type="ORF">BN1211_1105</name>
</gene>